<dbReference type="InterPro" id="IPR056884">
    <property type="entry name" value="NPHP3-like_N"/>
</dbReference>
<accession>A0AAD6ZGQ4</accession>
<sequence>MYSAAAERRQIIEWISPLNFFPRQADILSARQPGTGEWLLQDTTFKRWKAGETRAIWCRGMPGAGKTVLTSIVVNDLRENLANETIGVAVLYLDHKATEAHTPTNLLAGIWQQLALGKPMASLVHELYNKHRERSTRPSLQEIYSVLHAAVSDYTCVFVVIDALDEYPEDYRDTLLRHLWNLGSTARLMLTSRPHIGVDHIIPNVETLDVRASVEDIRRYLEGQILKSSRMSRHVNKPSGLRESIEDKIVKRSDGMRVFPYAIDSELG</sequence>
<keyword evidence="4" id="KW-1185">Reference proteome</keyword>
<protein>
    <recommendedName>
        <fullName evidence="2">Nephrocystin 3-like N-terminal domain-containing protein</fullName>
    </recommendedName>
</protein>
<dbReference type="InterPro" id="IPR027417">
    <property type="entry name" value="P-loop_NTPase"/>
</dbReference>
<dbReference type="PANTHER" id="PTHR10039:SF15">
    <property type="entry name" value="NACHT DOMAIN-CONTAINING PROTEIN"/>
    <property type="match status" value="1"/>
</dbReference>
<dbReference type="Gene3D" id="3.40.50.300">
    <property type="entry name" value="P-loop containing nucleotide triphosphate hydrolases"/>
    <property type="match status" value="1"/>
</dbReference>
<dbReference type="Proteomes" id="UP001218218">
    <property type="component" value="Unassembled WGS sequence"/>
</dbReference>
<evidence type="ECO:0000313" key="3">
    <source>
        <dbReference type="EMBL" id="KAJ7321988.1"/>
    </source>
</evidence>
<reference evidence="3" key="1">
    <citation type="submission" date="2023-03" db="EMBL/GenBank/DDBJ databases">
        <title>Massive genome expansion in bonnet fungi (Mycena s.s.) driven by repeated elements and novel gene families across ecological guilds.</title>
        <authorList>
            <consortium name="Lawrence Berkeley National Laboratory"/>
            <person name="Harder C.B."/>
            <person name="Miyauchi S."/>
            <person name="Viragh M."/>
            <person name="Kuo A."/>
            <person name="Thoen E."/>
            <person name="Andreopoulos B."/>
            <person name="Lu D."/>
            <person name="Skrede I."/>
            <person name="Drula E."/>
            <person name="Henrissat B."/>
            <person name="Morin E."/>
            <person name="Kohler A."/>
            <person name="Barry K."/>
            <person name="LaButti K."/>
            <person name="Morin E."/>
            <person name="Salamov A."/>
            <person name="Lipzen A."/>
            <person name="Mereny Z."/>
            <person name="Hegedus B."/>
            <person name="Baldrian P."/>
            <person name="Stursova M."/>
            <person name="Weitz H."/>
            <person name="Taylor A."/>
            <person name="Grigoriev I.V."/>
            <person name="Nagy L.G."/>
            <person name="Martin F."/>
            <person name="Kauserud H."/>
        </authorList>
    </citation>
    <scope>NUCLEOTIDE SEQUENCE</scope>
    <source>
        <strain evidence="3">CBHHK002</strain>
    </source>
</reference>
<dbReference type="SUPFAM" id="SSF52540">
    <property type="entry name" value="P-loop containing nucleoside triphosphate hydrolases"/>
    <property type="match status" value="1"/>
</dbReference>
<name>A0AAD6ZGQ4_9AGAR</name>
<evidence type="ECO:0000256" key="1">
    <source>
        <dbReference type="ARBA" id="ARBA00022737"/>
    </source>
</evidence>
<dbReference type="Pfam" id="PF24883">
    <property type="entry name" value="NPHP3_N"/>
    <property type="match status" value="1"/>
</dbReference>
<organism evidence="3 4">
    <name type="scientific">Mycena albidolilacea</name>
    <dbReference type="NCBI Taxonomy" id="1033008"/>
    <lineage>
        <taxon>Eukaryota</taxon>
        <taxon>Fungi</taxon>
        <taxon>Dikarya</taxon>
        <taxon>Basidiomycota</taxon>
        <taxon>Agaricomycotina</taxon>
        <taxon>Agaricomycetes</taxon>
        <taxon>Agaricomycetidae</taxon>
        <taxon>Agaricales</taxon>
        <taxon>Marasmiineae</taxon>
        <taxon>Mycenaceae</taxon>
        <taxon>Mycena</taxon>
    </lineage>
</organism>
<dbReference type="AlphaFoldDB" id="A0AAD6ZGQ4"/>
<dbReference type="PANTHER" id="PTHR10039">
    <property type="entry name" value="AMELOGENIN"/>
    <property type="match status" value="1"/>
</dbReference>
<proteinExistence type="predicted"/>
<evidence type="ECO:0000313" key="4">
    <source>
        <dbReference type="Proteomes" id="UP001218218"/>
    </source>
</evidence>
<keyword evidence="1" id="KW-0677">Repeat</keyword>
<dbReference type="EMBL" id="JARIHO010000049">
    <property type="protein sequence ID" value="KAJ7321988.1"/>
    <property type="molecule type" value="Genomic_DNA"/>
</dbReference>
<gene>
    <name evidence="3" type="ORF">DFH08DRAFT_788589</name>
</gene>
<evidence type="ECO:0000259" key="2">
    <source>
        <dbReference type="Pfam" id="PF24883"/>
    </source>
</evidence>
<feature type="domain" description="Nephrocystin 3-like N-terminal" evidence="2">
    <location>
        <begin position="34"/>
        <end position="193"/>
    </location>
</feature>
<comment type="caution">
    <text evidence="3">The sequence shown here is derived from an EMBL/GenBank/DDBJ whole genome shotgun (WGS) entry which is preliminary data.</text>
</comment>